<feature type="region of interest" description="Disordered" evidence="1">
    <location>
        <begin position="267"/>
        <end position="298"/>
    </location>
</feature>
<evidence type="ECO:0000313" key="2">
    <source>
        <dbReference type="EMBL" id="KNE57561.1"/>
    </source>
</evidence>
<evidence type="ECO:0000256" key="1">
    <source>
        <dbReference type="SAM" id="MobiDB-lite"/>
    </source>
</evidence>
<dbReference type="Proteomes" id="UP000054350">
    <property type="component" value="Unassembled WGS sequence"/>
</dbReference>
<accession>A0A0L0S574</accession>
<keyword evidence="3" id="KW-1185">Reference proteome</keyword>
<sequence length="443" mass="44805">MPVRPAVVAAVRAAPRPRSVAVLSRRSSTRTLPPCCRAYSAASAPSIASSAAAHVPPPPPLDPPAAAPVVPVTAPATTATTTSAPPSLPPLPFASQGTRLFSLAGPEPNILPKSIQAALVPPRTCGTVRSSGAAHTSANAPLVPPRRPLSMNSLRTAHADLLFAAADVVIRQARAAQLVARLAHVLPHATAAPADPDVLAALAKCAQVLAQSADALARACPPVLDRAATLAGAVSNPAALPESLHVGRQLADVFHYGLVTAPPAHPKLPPLGFAPPPPERDPVPTPSTPRAGRARRGAAAAGSRAVSLVASAAASLLASFRRPSAPVTAPAPDGPFAAPSPIATASLVATEFTNAEGQLAVPEVAPSIPLQVATRAEPAAPSALGHVLHAHAVALSIARQRVRLFEGDMNVVSMENLGTDTYLHMRYDGAAAGAAGGSKREDK</sequence>
<dbReference type="AlphaFoldDB" id="A0A0L0S574"/>
<protein>
    <submittedName>
        <fullName evidence="2">Uncharacterized protein</fullName>
    </submittedName>
</protein>
<proteinExistence type="predicted"/>
<dbReference type="EMBL" id="GG745331">
    <property type="protein sequence ID" value="KNE57561.1"/>
    <property type="molecule type" value="Genomic_DNA"/>
</dbReference>
<dbReference type="VEuPathDB" id="FungiDB:AMAG_03258"/>
<gene>
    <name evidence="2" type="ORF">AMAG_03258</name>
</gene>
<name>A0A0L0S574_ALLM3</name>
<evidence type="ECO:0000313" key="3">
    <source>
        <dbReference type="Proteomes" id="UP000054350"/>
    </source>
</evidence>
<reference evidence="2 3" key="1">
    <citation type="submission" date="2009-11" db="EMBL/GenBank/DDBJ databases">
        <title>Annotation of Allomyces macrogynus ATCC 38327.</title>
        <authorList>
            <consortium name="The Broad Institute Genome Sequencing Platform"/>
            <person name="Russ C."/>
            <person name="Cuomo C."/>
            <person name="Burger G."/>
            <person name="Gray M.W."/>
            <person name="Holland P.W.H."/>
            <person name="King N."/>
            <person name="Lang F.B.F."/>
            <person name="Roger A.J."/>
            <person name="Ruiz-Trillo I."/>
            <person name="Young S.K."/>
            <person name="Zeng Q."/>
            <person name="Gargeya S."/>
            <person name="Fitzgerald M."/>
            <person name="Haas B."/>
            <person name="Abouelleil A."/>
            <person name="Alvarado L."/>
            <person name="Arachchi H.M."/>
            <person name="Berlin A."/>
            <person name="Chapman S.B."/>
            <person name="Gearin G."/>
            <person name="Goldberg J."/>
            <person name="Griggs A."/>
            <person name="Gujja S."/>
            <person name="Hansen M."/>
            <person name="Heiman D."/>
            <person name="Howarth C."/>
            <person name="Larimer J."/>
            <person name="Lui A."/>
            <person name="MacDonald P.J.P."/>
            <person name="McCowen C."/>
            <person name="Montmayeur A."/>
            <person name="Murphy C."/>
            <person name="Neiman D."/>
            <person name="Pearson M."/>
            <person name="Priest M."/>
            <person name="Roberts A."/>
            <person name="Saif S."/>
            <person name="Shea T."/>
            <person name="Sisk P."/>
            <person name="Stolte C."/>
            <person name="Sykes S."/>
            <person name="Wortman J."/>
            <person name="Nusbaum C."/>
            <person name="Birren B."/>
        </authorList>
    </citation>
    <scope>NUCLEOTIDE SEQUENCE [LARGE SCALE GENOMIC DNA]</scope>
    <source>
        <strain evidence="2 3">ATCC 38327</strain>
    </source>
</reference>
<reference evidence="3" key="2">
    <citation type="submission" date="2009-11" db="EMBL/GenBank/DDBJ databases">
        <title>The Genome Sequence of Allomyces macrogynus strain ATCC 38327.</title>
        <authorList>
            <consortium name="The Broad Institute Genome Sequencing Platform"/>
            <person name="Russ C."/>
            <person name="Cuomo C."/>
            <person name="Shea T."/>
            <person name="Young S.K."/>
            <person name="Zeng Q."/>
            <person name="Koehrsen M."/>
            <person name="Haas B."/>
            <person name="Borodovsky M."/>
            <person name="Guigo R."/>
            <person name="Alvarado L."/>
            <person name="Berlin A."/>
            <person name="Borenstein D."/>
            <person name="Chen Z."/>
            <person name="Engels R."/>
            <person name="Freedman E."/>
            <person name="Gellesch M."/>
            <person name="Goldberg J."/>
            <person name="Griggs A."/>
            <person name="Gujja S."/>
            <person name="Heiman D."/>
            <person name="Hepburn T."/>
            <person name="Howarth C."/>
            <person name="Jen D."/>
            <person name="Larson L."/>
            <person name="Lewis B."/>
            <person name="Mehta T."/>
            <person name="Park D."/>
            <person name="Pearson M."/>
            <person name="Roberts A."/>
            <person name="Saif S."/>
            <person name="Shenoy N."/>
            <person name="Sisk P."/>
            <person name="Stolte C."/>
            <person name="Sykes S."/>
            <person name="Walk T."/>
            <person name="White J."/>
            <person name="Yandava C."/>
            <person name="Burger G."/>
            <person name="Gray M.W."/>
            <person name="Holland P.W.H."/>
            <person name="King N."/>
            <person name="Lang F.B.F."/>
            <person name="Roger A.J."/>
            <person name="Ruiz-Trillo I."/>
            <person name="Lander E."/>
            <person name="Nusbaum C."/>
        </authorList>
    </citation>
    <scope>NUCLEOTIDE SEQUENCE [LARGE SCALE GENOMIC DNA]</scope>
    <source>
        <strain evidence="3">ATCC 38327</strain>
    </source>
</reference>
<feature type="compositionally biased region" description="Pro residues" evidence="1">
    <location>
        <begin position="267"/>
        <end position="287"/>
    </location>
</feature>
<organism evidence="2 3">
    <name type="scientific">Allomyces macrogynus (strain ATCC 38327)</name>
    <name type="common">Allomyces javanicus var. macrogynus</name>
    <dbReference type="NCBI Taxonomy" id="578462"/>
    <lineage>
        <taxon>Eukaryota</taxon>
        <taxon>Fungi</taxon>
        <taxon>Fungi incertae sedis</taxon>
        <taxon>Blastocladiomycota</taxon>
        <taxon>Blastocladiomycetes</taxon>
        <taxon>Blastocladiales</taxon>
        <taxon>Blastocladiaceae</taxon>
        <taxon>Allomyces</taxon>
    </lineage>
</organism>